<evidence type="ECO:0000256" key="1">
    <source>
        <dbReference type="ARBA" id="ARBA00004651"/>
    </source>
</evidence>
<accession>A0ABV8F4M4</accession>
<dbReference type="Pfam" id="PF00361">
    <property type="entry name" value="Proton_antipo_M"/>
    <property type="match status" value="1"/>
</dbReference>
<comment type="subcellular location">
    <subcellularLocation>
        <location evidence="1">Cell membrane</location>
        <topology evidence="1">Multi-pass membrane protein</topology>
    </subcellularLocation>
    <subcellularLocation>
        <location evidence="7">Membrane</location>
        <topology evidence="7">Multi-pass membrane protein</topology>
    </subcellularLocation>
</comment>
<dbReference type="InterPro" id="IPR001750">
    <property type="entry name" value="ND/Mrp_TM"/>
</dbReference>
<evidence type="ECO:0000256" key="3">
    <source>
        <dbReference type="ARBA" id="ARBA00022475"/>
    </source>
</evidence>
<evidence type="ECO:0000256" key="5">
    <source>
        <dbReference type="ARBA" id="ARBA00022989"/>
    </source>
</evidence>
<dbReference type="RefSeq" id="WP_386190591.1">
    <property type="nucleotide sequence ID" value="NZ_JBHSBC010000019.1"/>
</dbReference>
<name>A0ABV8F4M4_9ACTN</name>
<dbReference type="InterPro" id="IPR003918">
    <property type="entry name" value="NADH_UbQ_OxRdtase"/>
</dbReference>
<organism evidence="10 11">
    <name type="scientific">Streptosporangium jomthongense</name>
    <dbReference type="NCBI Taxonomy" id="1193683"/>
    <lineage>
        <taxon>Bacteria</taxon>
        <taxon>Bacillati</taxon>
        <taxon>Actinomycetota</taxon>
        <taxon>Actinomycetes</taxon>
        <taxon>Streptosporangiales</taxon>
        <taxon>Streptosporangiaceae</taxon>
        <taxon>Streptosporangium</taxon>
    </lineage>
</organism>
<proteinExistence type="inferred from homology"/>
<evidence type="ECO:0000313" key="11">
    <source>
        <dbReference type="Proteomes" id="UP001595698"/>
    </source>
</evidence>
<feature type="transmembrane region" description="Helical" evidence="8">
    <location>
        <begin position="174"/>
        <end position="195"/>
    </location>
</feature>
<keyword evidence="6 8" id="KW-0472">Membrane</keyword>
<protein>
    <submittedName>
        <fullName evidence="10">Na+/H+ antiporter subunit D</fullName>
    </submittedName>
</protein>
<dbReference type="EMBL" id="JBHSBC010000019">
    <property type="protein sequence ID" value="MFC3982405.1"/>
    <property type="molecule type" value="Genomic_DNA"/>
</dbReference>
<feature type="transmembrane region" description="Helical" evidence="8">
    <location>
        <begin position="215"/>
        <end position="235"/>
    </location>
</feature>
<evidence type="ECO:0000256" key="8">
    <source>
        <dbReference type="SAM" id="Phobius"/>
    </source>
</evidence>
<feature type="domain" description="NADH:quinone oxidoreductase/Mrp antiporter transmembrane" evidence="9">
    <location>
        <begin position="139"/>
        <end position="428"/>
    </location>
</feature>
<feature type="transmembrane region" description="Helical" evidence="8">
    <location>
        <begin position="37"/>
        <end position="60"/>
    </location>
</feature>
<evidence type="ECO:0000259" key="9">
    <source>
        <dbReference type="Pfam" id="PF00361"/>
    </source>
</evidence>
<feature type="transmembrane region" description="Helical" evidence="8">
    <location>
        <begin position="247"/>
        <end position="269"/>
    </location>
</feature>
<sequence length="537" mass="55515">MAQAVEGVARELVAVPVLLPLFAAGLKLAIGGRSRRLQALISVVTLTAVLVVSVLLLAAADGGGPLATHLGGWAAPVGIALVADRLSSLMLVVSSAVTLCVMVYSLAQAYADQEYAAPLAIFHPAYLIMVAGVSDAFLSGDLFNLFVAFEMLLSGSYVLLTFGGTESRIRAGATYVVIGLASSLLFLVGIAVSYGATGTVSMAQLAERFQMLPDYLKLLVELTLLLVFVVKAAIFPMSAWLPDSYPTAPAPATALFAGLLTKVGIYSVIRLEALLFPGGPVSVLLMWAALLTMLVGIFGAVAQTDIKRMLSFTLVSHIGYMVFGVGLSTAAGMSGAVFYVVHHITVQTSLFLVTGLIERRAGTTSLDDLGGLMRLAPVIAVLFFVPAMNLAGIPPMSGFLGKLNLVQAGIAAGGALPLILVAGGLVTSLLTLYAMSTAWSKAFWRAPAPGAADRPGTVLESEETTLTRAPGTEGITGREIVTSATMPAPMLGATTALVVLGLSYTVLAGPLSALTSRTAAELLAREPYISAVLGSAR</sequence>
<dbReference type="Proteomes" id="UP001595698">
    <property type="component" value="Unassembled WGS sequence"/>
</dbReference>
<dbReference type="PRINTS" id="PR01437">
    <property type="entry name" value="NUOXDRDTASE4"/>
</dbReference>
<evidence type="ECO:0000256" key="6">
    <source>
        <dbReference type="ARBA" id="ARBA00023136"/>
    </source>
</evidence>
<feature type="transmembrane region" description="Helical" evidence="8">
    <location>
        <begin position="408"/>
        <end position="435"/>
    </location>
</feature>
<keyword evidence="11" id="KW-1185">Reference proteome</keyword>
<feature type="transmembrane region" description="Helical" evidence="8">
    <location>
        <begin position="86"/>
        <end position="107"/>
    </location>
</feature>
<dbReference type="InterPro" id="IPR050586">
    <property type="entry name" value="CPA3_Na-H_Antiporter_D"/>
</dbReference>
<feature type="transmembrane region" description="Helical" evidence="8">
    <location>
        <begin position="12"/>
        <end position="30"/>
    </location>
</feature>
<feature type="transmembrane region" description="Helical" evidence="8">
    <location>
        <begin position="143"/>
        <end position="162"/>
    </location>
</feature>
<evidence type="ECO:0000256" key="4">
    <source>
        <dbReference type="ARBA" id="ARBA00022692"/>
    </source>
</evidence>
<evidence type="ECO:0000256" key="2">
    <source>
        <dbReference type="ARBA" id="ARBA00005346"/>
    </source>
</evidence>
<keyword evidence="5 8" id="KW-1133">Transmembrane helix</keyword>
<feature type="transmembrane region" description="Helical" evidence="8">
    <location>
        <begin position="309"/>
        <end position="330"/>
    </location>
</feature>
<feature type="transmembrane region" description="Helical" evidence="8">
    <location>
        <begin position="281"/>
        <end position="302"/>
    </location>
</feature>
<evidence type="ECO:0000256" key="7">
    <source>
        <dbReference type="RuleBase" id="RU000320"/>
    </source>
</evidence>
<comment type="caution">
    <text evidence="10">The sequence shown here is derived from an EMBL/GenBank/DDBJ whole genome shotgun (WGS) entry which is preliminary data.</text>
</comment>
<dbReference type="PANTHER" id="PTHR42703:SF1">
    <property type="entry name" value="NA(+)_H(+) ANTIPORTER SUBUNIT D1"/>
    <property type="match status" value="1"/>
</dbReference>
<feature type="transmembrane region" description="Helical" evidence="8">
    <location>
        <begin position="119"/>
        <end position="137"/>
    </location>
</feature>
<dbReference type="NCBIfam" id="NF009308">
    <property type="entry name" value="PRK12665.1"/>
    <property type="match status" value="1"/>
</dbReference>
<gene>
    <name evidence="10" type="ORF">ACFOYY_19830</name>
</gene>
<keyword evidence="3" id="KW-1003">Cell membrane</keyword>
<comment type="similarity">
    <text evidence="2">Belongs to the CPA3 antiporters (TC 2.A.63) subunit D family.</text>
</comment>
<evidence type="ECO:0000313" key="10">
    <source>
        <dbReference type="EMBL" id="MFC3982405.1"/>
    </source>
</evidence>
<reference evidence="11" key="1">
    <citation type="journal article" date="2019" name="Int. J. Syst. Evol. Microbiol.">
        <title>The Global Catalogue of Microorganisms (GCM) 10K type strain sequencing project: providing services to taxonomists for standard genome sequencing and annotation.</title>
        <authorList>
            <consortium name="The Broad Institute Genomics Platform"/>
            <consortium name="The Broad Institute Genome Sequencing Center for Infectious Disease"/>
            <person name="Wu L."/>
            <person name="Ma J."/>
        </authorList>
    </citation>
    <scope>NUCLEOTIDE SEQUENCE [LARGE SCALE GENOMIC DNA]</scope>
    <source>
        <strain evidence="11">TBRC 7912</strain>
    </source>
</reference>
<dbReference type="PANTHER" id="PTHR42703">
    <property type="entry name" value="NADH DEHYDROGENASE"/>
    <property type="match status" value="1"/>
</dbReference>
<keyword evidence="4 7" id="KW-0812">Transmembrane</keyword>